<dbReference type="Gene3D" id="1.10.10.2840">
    <property type="entry name" value="PucR C-terminal helix-turn-helix domain"/>
    <property type="match status" value="1"/>
</dbReference>
<dbReference type="RefSeq" id="WP_344905328.1">
    <property type="nucleotide sequence ID" value="NZ_BAABAS010000026.1"/>
</dbReference>
<reference evidence="3" key="1">
    <citation type="journal article" date="2019" name="Int. J. Syst. Evol. Microbiol.">
        <title>The Global Catalogue of Microorganisms (GCM) 10K type strain sequencing project: providing services to taxonomists for standard genome sequencing and annotation.</title>
        <authorList>
            <consortium name="The Broad Institute Genomics Platform"/>
            <consortium name="The Broad Institute Genome Sequencing Center for Infectious Disease"/>
            <person name="Wu L."/>
            <person name="Ma J."/>
        </authorList>
    </citation>
    <scope>NUCLEOTIDE SEQUENCE [LARGE SCALE GENOMIC DNA]</scope>
    <source>
        <strain evidence="3">JCM 17440</strain>
    </source>
</reference>
<comment type="caution">
    <text evidence="2">The sequence shown here is derived from an EMBL/GenBank/DDBJ whole genome shotgun (WGS) entry which is preliminary data.</text>
</comment>
<evidence type="ECO:0000313" key="3">
    <source>
        <dbReference type="Proteomes" id="UP001501710"/>
    </source>
</evidence>
<gene>
    <name evidence="2" type="ORF">GCM10022254_66360</name>
</gene>
<evidence type="ECO:0000313" key="2">
    <source>
        <dbReference type="EMBL" id="GAA4240685.1"/>
    </source>
</evidence>
<dbReference type="InterPro" id="IPR051448">
    <property type="entry name" value="CdaR-like_regulators"/>
</dbReference>
<organism evidence="2 3">
    <name type="scientific">Actinomadura meridiana</name>
    <dbReference type="NCBI Taxonomy" id="559626"/>
    <lineage>
        <taxon>Bacteria</taxon>
        <taxon>Bacillati</taxon>
        <taxon>Actinomycetota</taxon>
        <taxon>Actinomycetes</taxon>
        <taxon>Streptosporangiales</taxon>
        <taxon>Thermomonosporaceae</taxon>
        <taxon>Actinomadura</taxon>
    </lineage>
</organism>
<feature type="domain" description="PucR C-terminal helix-turn-helix" evidence="1">
    <location>
        <begin position="296"/>
        <end position="353"/>
    </location>
</feature>
<keyword evidence="3" id="KW-1185">Reference proteome</keyword>
<evidence type="ECO:0000259" key="1">
    <source>
        <dbReference type="Pfam" id="PF13556"/>
    </source>
</evidence>
<dbReference type="PANTHER" id="PTHR33744">
    <property type="entry name" value="CARBOHYDRATE DIACID REGULATOR"/>
    <property type="match status" value="1"/>
</dbReference>
<dbReference type="PANTHER" id="PTHR33744:SF17">
    <property type="entry name" value="CONSERVED PROTEIN"/>
    <property type="match status" value="1"/>
</dbReference>
<name>A0ABP8CL81_9ACTN</name>
<protein>
    <submittedName>
        <fullName evidence="2">Helix-turn-helix domain-containing protein</fullName>
    </submittedName>
</protein>
<dbReference type="Proteomes" id="UP001501710">
    <property type="component" value="Unassembled WGS sequence"/>
</dbReference>
<proteinExistence type="predicted"/>
<dbReference type="InterPro" id="IPR042070">
    <property type="entry name" value="PucR_C-HTH_sf"/>
</dbReference>
<sequence>MDLQEITEQAADLLRAPATMEDRDFHLVAYAPHGDTIDPVRMDSILHRRATAAVRARFERHGIARATGPIRIPPDKTLGQLARLCLPVRWNNVTYGYLWLLDDQERITSAQASRAMPLCERAGLLMARQARERDDLGWKVADLLSTHPDVRTQAADDLANAGISDPPYTVAVLRTPSPEPLNPWLLPHSTLTTVWQRDHVLLLPAETSTTIDRARRILEERNVPVQTGVYTPCPTLDHVHEGWQRARVAARTATPGETRDWTTLGALRLLRTAGDEALAQATQTKGTHRLQDHPVLQETARTYLDQAGNAQKTAETLNIHRQTLYHRLHRIEALTSLTLTNGQDRLTLHLALTLTPHLENKT</sequence>
<accession>A0ABP8CL81</accession>
<dbReference type="InterPro" id="IPR025736">
    <property type="entry name" value="PucR_C-HTH_dom"/>
</dbReference>
<dbReference type="Pfam" id="PF13556">
    <property type="entry name" value="HTH_30"/>
    <property type="match status" value="1"/>
</dbReference>
<dbReference type="EMBL" id="BAABAS010000026">
    <property type="protein sequence ID" value="GAA4240685.1"/>
    <property type="molecule type" value="Genomic_DNA"/>
</dbReference>